<dbReference type="GO" id="GO:0022857">
    <property type="term" value="F:transmembrane transporter activity"/>
    <property type="evidence" value="ECO:0007669"/>
    <property type="project" value="InterPro"/>
</dbReference>
<feature type="transmembrane region" description="Helical" evidence="7">
    <location>
        <begin position="138"/>
        <end position="160"/>
    </location>
</feature>
<evidence type="ECO:0000256" key="5">
    <source>
        <dbReference type="ARBA" id="ARBA00023136"/>
    </source>
</evidence>
<sequence>MRDSGATPVAPDQPTDARAGRRASRFGLATAVALVMGNIIGGGIFTLPATVAPYGTVSILAFAVLTVGAVALALLFGRLTERSPVTGGLYVYPRDAFGSFAGFLSAWSYWTTTWASNAALAVAAVGYVNVLVPLHDNAAAQAGVALACLWLPAVAHFAGARSVGLVQVVSTVLKFVPLLLVAVGGLFFVRAENFGSFDATGEGWPGALSASAALLLYSYLGVESAAMCAGEVRDPKRNVRRASVLGTVGAAVVYLLGIVSVFGIVPHDRLVGSSAPFADAVNTVVGGSVGGVVVALAAVTSIVGALNGWILMTAQVSYAAALDGLFPAAFARRHRGIPRFGVLVGQVLASALIVLNYLGGTAGVFQSLVLITSFTVAVPYLLSAAAQLRWLVSGARARVRPLRLGRDLLVAGVSFAFSLWLIAGAGQAAVYQGTLLLFAGVLVYAWLVGRRGGDGVSEGGVSEGGASESGASQNGVSENGGEAGAPKGKLGPALTVTAER</sequence>
<evidence type="ECO:0000256" key="2">
    <source>
        <dbReference type="ARBA" id="ARBA00022475"/>
    </source>
</evidence>
<dbReference type="PIRSF" id="PIRSF006060">
    <property type="entry name" value="AA_transporter"/>
    <property type="match status" value="1"/>
</dbReference>
<evidence type="ECO:0000256" key="7">
    <source>
        <dbReference type="SAM" id="Phobius"/>
    </source>
</evidence>
<dbReference type="STRING" id="2017.SAMN05444320_102390"/>
<comment type="subcellular location">
    <subcellularLocation>
        <location evidence="1">Cell membrane</location>
        <topology evidence="1">Multi-pass membrane protein</topology>
    </subcellularLocation>
</comment>
<dbReference type="OrthoDB" id="3185104at2"/>
<gene>
    <name evidence="8" type="ORF">SAMN05444320_102390</name>
</gene>
<dbReference type="PANTHER" id="PTHR42770">
    <property type="entry name" value="AMINO ACID TRANSPORTER-RELATED"/>
    <property type="match status" value="1"/>
</dbReference>
<protein>
    <submittedName>
        <fullName evidence="8">Amino acid/polyamine/organocation transporter, APC superfamily</fullName>
    </submittedName>
</protein>
<dbReference type="AlphaFoldDB" id="A0A1M4YK11"/>
<dbReference type="EMBL" id="FQVN01000002">
    <property type="protein sequence ID" value="SHF06144.1"/>
    <property type="molecule type" value="Genomic_DNA"/>
</dbReference>
<reference evidence="8 9" key="1">
    <citation type="submission" date="2016-11" db="EMBL/GenBank/DDBJ databases">
        <authorList>
            <person name="Jaros S."/>
            <person name="Januszkiewicz K."/>
            <person name="Wedrychowicz H."/>
        </authorList>
    </citation>
    <scope>NUCLEOTIDE SEQUENCE [LARGE SCALE GENOMIC DNA]</scope>
    <source>
        <strain evidence="8 9">DSM 44523</strain>
    </source>
</reference>
<accession>A0A1M4YK11</accession>
<feature type="transmembrane region" description="Helical" evidence="7">
    <location>
        <begin position="429"/>
        <end position="447"/>
    </location>
</feature>
<proteinExistence type="predicted"/>
<keyword evidence="5 7" id="KW-0472">Membrane</keyword>
<feature type="region of interest" description="Disordered" evidence="6">
    <location>
        <begin position="1"/>
        <end position="21"/>
    </location>
</feature>
<dbReference type="GO" id="GO:0005886">
    <property type="term" value="C:plasma membrane"/>
    <property type="evidence" value="ECO:0007669"/>
    <property type="project" value="UniProtKB-SubCell"/>
</dbReference>
<feature type="transmembrane region" description="Helical" evidence="7">
    <location>
        <begin position="243"/>
        <end position="265"/>
    </location>
</feature>
<feature type="transmembrane region" description="Helical" evidence="7">
    <location>
        <begin position="26"/>
        <end position="45"/>
    </location>
</feature>
<evidence type="ECO:0000256" key="4">
    <source>
        <dbReference type="ARBA" id="ARBA00022989"/>
    </source>
</evidence>
<feature type="transmembrane region" description="Helical" evidence="7">
    <location>
        <begin position="404"/>
        <end position="423"/>
    </location>
</feature>
<feature type="transmembrane region" description="Helical" evidence="7">
    <location>
        <begin position="340"/>
        <end position="358"/>
    </location>
</feature>
<evidence type="ECO:0000256" key="6">
    <source>
        <dbReference type="SAM" id="MobiDB-lite"/>
    </source>
</evidence>
<organism evidence="8 9">
    <name type="scientific">Streptoalloteichus hindustanus</name>
    <dbReference type="NCBI Taxonomy" id="2017"/>
    <lineage>
        <taxon>Bacteria</taxon>
        <taxon>Bacillati</taxon>
        <taxon>Actinomycetota</taxon>
        <taxon>Actinomycetes</taxon>
        <taxon>Pseudonocardiales</taxon>
        <taxon>Pseudonocardiaceae</taxon>
        <taxon>Streptoalloteichus</taxon>
    </lineage>
</organism>
<dbReference type="InterPro" id="IPR050367">
    <property type="entry name" value="APC_superfamily"/>
</dbReference>
<keyword evidence="9" id="KW-1185">Reference proteome</keyword>
<keyword evidence="4 7" id="KW-1133">Transmembrane helix</keyword>
<feature type="region of interest" description="Disordered" evidence="6">
    <location>
        <begin position="458"/>
        <end position="500"/>
    </location>
</feature>
<evidence type="ECO:0000256" key="1">
    <source>
        <dbReference type="ARBA" id="ARBA00004651"/>
    </source>
</evidence>
<dbReference type="Pfam" id="PF13520">
    <property type="entry name" value="AA_permease_2"/>
    <property type="match status" value="1"/>
</dbReference>
<evidence type="ECO:0000256" key="3">
    <source>
        <dbReference type="ARBA" id="ARBA00022692"/>
    </source>
</evidence>
<feature type="transmembrane region" description="Helical" evidence="7">
    <location>
        <begin position="172"/>
        <end position="191"/>
    </location>
</feature>
<name>A0A1M4YK11_STRHI</name>
<keyword evidence="3 7" id="KW-0812">Transmembrane</keyword>
<dbReference type="Gene3D" id="1.20.1740.10">
    <property type="entry name" value="Amino acid/polyamine transporter I"/>
    <property type="match status" value="1"/>
</dbReference>
<dbReference type="Proteomes" id="UP000184501">
    <property type="component" value="Unassembled WGS sequence"/>
</dbReference>
<dbReference type="PANTHER" id="PTHR42770:SF18">
    <property type="entry name" value="ARGININE_AGMATINE ANTIPORTER"/>
    <property type="match status" value="1"/>
</dbReference>
<dbReference type="RefSeq" id="WP_083959429.1">
    <property type="nucleotide sequence ID" value="NZ_FQVN01000002.1"/>
</dbReference>
<evidence type="ECO:0000313" key="9">
    <source>
        <dbReference type="Proteomes" id="UP000184501"/>
    </source>
</evidence>
<feature type="transmembrane region" description="Helical" evidence="7">
    <location>
        <begin position="364"/>
        <end position="383"/>
    </location>
</feature>
<feature type="transmembrane region" description="Helical" evidence="7">
    <location>
        <begin position="285"/>
        <end position="306"/>
    </location>
</feature>
<dbReference type="InterPro" id="IPR002293">
    <property type="entry name" value="AA/rel_permease1"/>
</dbReference>
<feature type="transmembrane region" description="Helical" evidence="7">
    <location>
        <begin position="51"/>
        <end position="76"/>
    </location>
</feature>
<feature type="transmembrane region" description="Helical" evidence="7">
    <location>
        <begin position="203"/>
        <end position="222"/>
    </location>
</feature>
<evidence type="ECO:0000313" key="8">
    <source>
        <dbReference type="EMBL" id="SHF06144.1"/>
    </source>
</evidence>
<keyword evidence="2" id="KW-1003">Cell membrane</keyword>